<feature type="domain" description="NolW-like" evidence="14">
    <location>
        <begin position="269"/>
        <end position="350"/>
    </location>
</feature>
<comment type="subcellular location">
    <subcellularLocation>
        <location evidence="1 10">Cell outer membrane</location>
    </subcellularLocation>
</comment>
<evidence type="ECO:0000256" key="4">
    <source>
        <dbReference type="ARBA" id="ARBA00022452"/>
    </source>
</evidence>
<evidence type="ECO:0000256" key="6">
    <source>
        <dbReference type="ARBA" id="ARBA00022729"/>
    </source>
</evidence>
<dbReference type="InterPro" id="IPR038591">
    <property type="entry name" value="NolW-like_sf"/>
</dbReference>
<organism evidence="16 17">
    <name type="scientific">Sideroxydans lithotrophicus (strain ES-1)</name>
    <dbReference type="NCBI Taxonomy" id="580332"/>
    <lineage>
        <taxon>Bacteria</taxon>
        <taxon>Pseudomonadati</taxon>
        <taxon>Pseudomonadota</taxon>
        <taxon>Betaproteobacteria</taxon>
        <taxon>Nitrosomonadales</taxon>
        <taxon>Gallionellaceae</taxon>
        <taxon>Sideroxydans</taxon>
    </lineage>
</organism>
<evidence type="ECO:0000256" key="3">
    <source>
        <dbReference type="ARBA" id="ARBA00022448"/>
    </source>
</evidence>
<dbReference type="GO" id="GO:0015628">
    <property type="term" value="P:protein secretion by the type II secretion system"/>
    <property type="evidence" value="ECO:0007669"/>
    <property type="project" value="InterPro"/>
</dbReference>
<feature type="domain" description="Type II/III secretion system secretin-like" evidence="13">
    <location>
        <begin position="440"/>
        <end position="606"/>
    </location>
</feature>
<keyword evidence="3 10" id="KW-0813">Transport</keyword>
<dbReference type="NCBIfam" id="TIGR02517">
    <property type="entry name" value="type_II_gspD"/>
    <property type="match status" value="1"/>
</dbReference>
<gene>
    <name evidence="16" type="ordered locus">Slit_0499</name>
</gene>
<evidence type="ECO:0000256" key="2">
    <source>
        <dbReference type="ARBA" id="ARBA00006980"/>
    </source>
</evidence>
<dbReference type="Pfam" id="PF03958">
    <property type="entry name" value="Secretin_N"/>
    <property type="match status" value="3"/>
</dbReference>
<dbReference type="InterPro" id="IPR049371">
    <property type="entry name" value="GspD-like_N0"/>
</dbReference>
<sequence precursor="true">MINSIALRSLLIFSLAIFVAAPCHAEKKEDELVTLNFVNADIQEVIRAISQISKKNFLVDPRVKGTINIVSATPVSPALGYDILLSALRLQGYAAVESNGVTQIIPEAEAKQHIDSLAQGRGDKLVTHVFVLKYESASQLVNVVRPMISPNSVVVAYPASNALVVTDYASSVRRIDKLIDSIDQPSADAPIVIPVKHASAVDLANIINRLMPEAAASQSGGDDNQRFVLLADSRTNGLLLRSGNPGRIARVKELVTKLDSAANTPGNIHVVQLKNADATKLAQTLRSVLSGETAPPAAPSTVPQSAGVATSSTGMIQADPSSNALIVTASEPIYNNLRSVIDKLDVRRPQIFVEALIVEVTADKAAEFGVQWQNLVGASKSGAHIIGGTNFGSVASGNNIIDAANNLSTVNQGLNIGIVNGTTTIPGVGTVLNLGMLARALETDTNANILSEPNLMTLDNEEAKIVVGQNVPFITGQYAQTGSATTATPFQTIERKDVGLTLKIKPQIMQGGTVKLQIYQEVSSVLPSSSSSTSGLITNKRSIESNILVDDNQIVVLGGLIQDSVNDVQSKTPLLGDIPILGSLFRYDTRQHTKTNLMVFIRPYIMYQQNSYQQLTDNFYEQMNKKREDARMPDHWILPNDDKDKSLPPLPEKPVSAASSTEAASAPAAAPTQSASAPVAASPPDRLPQP</sequence>
<feature type="domain" description="NolW-like" evidence="14">
    <location>
        <begin position="127"/>
        <end position="187"/>
    </location>
</feature>
<keyword evidence="7" id="KW-0653">Protein transport</keyword>
<evidence type="ECO:0000259" key="15">
    <source>
        <dbReference type="Pfam" id="PF21305"/>
    </source>
</evidence>
<evidence type="ECO:0000256" key="11">
    <source>
        <dbReference type="SAM" id="MobiDB-lite"/>
    </source>
</evidence>
<dbReference type="GO" id="GO:0015627">
    <property type="term" value="C:type II protein secretion system complex"/>
    <property type="evidence" value="ECO:0007669"/>
    <property type="project" value="InterPro"/>
</dbReference>
<feature type="compositionally biased region" description="Basic and acidic residues" evidence="11">
    <location>
        <begin position="630"/>
        <end position="646"/>
    </location>
</feature>
<dbReference type="PANTHER" id="PTHR30332">
    <property type="entry name" value="PROBABLE GENERAL SECRETION PATHWAY PROTEIN D"/>
    <property type="match status" value="1"/>
</dbReference>
<dbReference type="InterPro" id="IPR050810">
    <property type="entry name" value="Bact_Secretion_Sys_Channel"/>
</dbReference>
<dbReference type="InterPro" id="IPR005644">
    <property type="entry name" value="NolW-like"/>
</dbReference>
<dbReference type="Pfam" id="PF21305">
    <property type="entry name" value="type_II_gspD_N0"/>
    <property type="match status" value="1"/>
</dbReference>
<evidence type="ECO:0000256" key="9">
    <source>
        <dbReference type="ARBA" id="ARBA00023237"/>
    </source>
</evidence>
<dbReference type="EMBL" id="CP001965">
    <property type="protein sequence ID" value="ADE10739.1"/>
    <property type="molecule type" value="Genomic_DNA"/>
</dbReference>
<feature type="chain" id="PRO_5003069425" evidence="12">
    <location>
        <begin position="26"/>
        <end position="690"/>
    </location>
</feature>
<dbReference type="Gene3D" id="3.30.1370.120">
    <property type="match status" value="3"/>
</dbReference>
<proteinExistence type="inferred from homology"/>
<keyword evidence="8" id="KW-0472">Membrane</keyword>
<feature type="domain" description="NolW-like" evidence="14">
    <location>
        <begin position="192"/>
        <end position="261"/>
    </location>
</feature>
<dbReference type="GO" id="GO:0009279">
    <property type="term" value="C:cell outer membrane"/>
    <property type="evidence" value="ECO:0007669"/>
    <property type="project" value="UniProtKB-SubCell"/>
</dbReference>
<feature type="signal peptide" evidence="12">
    <location>
        <begin position="1"/>
        <end position="25"/>
    </location>
</feature>
<dbReference type="Proteomes" id="UP000001625">
    <property type="component" value="Chromosome"/>
</dbReference>
<dbReference type="PANTHER" id="PTHR30332:SF24">
    <property type="entry name" value="SECRETIN GSPD-RELATED"/>
    <property type="match status" value="1"/>
</dbReference>
<accession>D5CMQ3</accession>
<dbReference type="STRING" id="580332.Slit_0499"/>
<protein>
    <submittedName>
        <fullName evidence="16">General secretion pathway protein D</fullName>
    </submittedName>
</protein>
<dbReference type="InterPro" id="IPR004846">
    <property type="entry name" value="T2SS/T3SS_dom"/>
</dbReference>
<keyword evidence="9" id="KW-0998">Cell outer membrane</keyword>
<dbReference type="InterPro" id="IPR013356">
    <property type="entry name" value="T2SS_GspD"/>
</dbReference>
<name>D5CMQ3_SIDLE</name>
<evidence type="ECO:0000256" key="1">
    <source>
        <dbReference type="ARBA" id="ARBA00004442"/>
    </source>
</evidence>
<keyword evidence="5" id="KW-0812">Transmembrane</keyword>
<evidence type="ECO:0000256" key="10">
    <source>
        <dbReference type="RuleBase" id="RU004004"/>
    </source>
</evidence>
<evidence type="ECO:0000313" key="17">
    <source>
        <dbReference type="Proteomes" id="UP000001625"/>
    </source>
</evidence>
<evidence type="ECO:0000256" key="7">
    <source>
        <dbReference type="ARBA" id="ARBA00022927"/>
    </source>
</evidence>
<dbReference type="AlphaFoldDB" id="D5CMQ3"/>
<evidence type="ECO:0000256" key="8">
    <source>
        <dbReference type="ARBA" id="ARBA00023136"/>
    </source>
</evidence>
<keyword evidence="6 12" id="KW-0732">Signal</keyword>
<feature type="domain" description="GspD-like N0" evidence="15">
    <location>
        <begin position="35"/>
        <end position="104"/>
    </location>
</feature>
<dbReference type="RefSeq" id="WP_013028638.1">
    <property type="nucleotide sequence ID" value="NC_013959.1"/>
</dbReference>
<keyword evidence="4" id="KW-1134">Transmembrane beta strand</keyword>
<dbReference type="HOGENOM" id="CLU_006756_1_1_4"/>
<evidence type="ECO:0000259" key="14">
    <source>
        <dbReference type="Pfam" id="PF03958"/>
    </source>
</evidence>
<evidence type="ECO:0000313" key="16">
    <source>
        <dbReference type="EMBL" id="ADE10739.1"/>
    </source>
</evidence>
<dbReference type="InterPro" id="IPR001775">
    <property type="entry name" value="GspD/PilQ"/>
</dbReference>
<evidence type="ECO:0000256" key="12">
    <source>
        <dbReference type="SAM" id="SignalP"/>
    </source>
</evidence>
<dbReference type="eggNOG" id="COG1450">
    <property type="taxonomic scope" value="Bacteria"/>
</dbReference>
<comment type="similarity">
    <text evidence="2">Belongs to the bacterial secretin family. GSP D subfamily.</text>
</comment>
<feature type="compositionally biased region" description="Low complexity" evidence="11">
    <location>
        <begin position="654"/>
        <end position="684"/>
    </location>
</feature>
<evidence type="ECO:0000259" key="13">
    <source>
        <dbReference type="Pfam" id="PF00263"/>
    </source>
</evidence>
<keyword evidence="17" id="KW-1185">Reference proteome</keyword>
<dbReference type="Pfam" id="PF00263">
    <property type="entry name" value="Secretin"/>
    <property type="match status" value="1"/>
</dbReference>
<dbReference type="KEGG" id="slt:Slit_0499"/>
<dbReference type="PRINTS" id="PR01032">
    <property type="entry name" value="PHAGEIV"/>
</dbReference>
<dbReference type="PRINTS" id="PR00811">
    <property type="entry name" value="BCTERIALGSPD"/>
</dbReference>
<feature type="region of interest" description="Disordered" evidence="11">
    <location>
        <begin position="630"/>
        <end position="690"/>
    </location>
</feature>
<dbReference type="OrthoDB" id="9779724at2"/>
<reference evidence="16 17" key="1">
    <citation type="submission" date="2010-03" db="EMBL/GenBank/DDBJ databases">
        <title>Complete sequence of Sideroxydans lithotrophicus ES-1.</title>
        <authorList>
            <consortium name="US DOE Joint Genome Institute"/>
            <person name="Lucas S."/>
            <person name="Copeland A."/>
            <person name="Lapidus A."/>
            <person name="Cheng J.-F."/>
            <person name="Bruce D."/>
            <person name="Goodwin L."/>
            <person name="Pitluck S."/>
            <person name="Munk A.C."/>
            <person name="Detter J.C."/>
            <person name="Han C."/>
            <person name="Tapia R."/>
            <person name="Larimer F."/>
            <person name="Land M."/>
            <person name="Hauser L."/>
            <person name="Kyrpides N."/>
            <person name="Ivanova N."/>
            <person name="Emerson D."/>
            <person name="Woyke T."/>
        </authorList>
    </citation>
    <scope>NUCLEOTIDE SEQUENCE [LARGE SCALE GENOMIC DNA]</scope>
    <source>
        <strain evidence="16 17">ES-1</strain>
    </source>
</reference>
<evidence type="ECO:0000256" key="5">
    <source>
        <dbReference type="ARBA" id="ARBA00022692"/>
    </source>
</evidence>